<dbReference type="GO" id="GO:0006829">
    <property type="term" value="P:zinc ion transport"/>
    <property type="evidence" value="ECO:0000318"/>
    <property type="project" value="GO_Central"/>
</dbReference>
<feature type="transmembrane region" description="Helical" evidence="9">
    <location>
        <begin position="261"/>
        <end position="281"/>
    </location>
</feature>
<feature type="region of interest" description="Disordered" evidence="8">
    <location>
        <begin position="746"/>
        <end position="777"/>
    </location>
</feature>
<dbReference type="GO" id="GO:0005783">
    <property type="term" value="C:endoplasmic reticulum"/>
    <property type="evidence" value="ECO:0000318"/>
    <property type="project" value="GO_Central"/>
</dbReference>
<dbReference type="OrthoDB" id="407410at2759"/>
<dbReference type="AlphaFoldDB" id="F4P6P2"/>
<evidence type="ECO:0000259" key="11">
    <source>
        <dbReference type="Pfam" id="PF01699"/>
    </source>
</evidence>
<evidence type="ECO:0000256" key="8">
    <source>
        <dbReference type="SAM" id="MobiDB-lite"/>
    </source>
</evidence>
<keyword evidence="4 9" id="KW-0812">Transmembrane</keyword>
<keyword evidence="5 9" id="KW-1133">Transmembrane helix</keyword>
<keyword evidence="6 9" id="KW-0472">Membrane</keyword>
<reference evidence="12 13" key="1">
    <citation type="submission" date="2009-12" db="EMBL/GenBank/DDBJ databases">
        <title>The draft genome of Batrachochytrium dendrobatidis.</title>
        <authorList>
            <consortium name="US DOE Joint Genome Institute (JGI-PGF)"/>
            <person name="Kuo A."/>
            <person name="Salamov A."/>
            <person name="Schmutz J."/>
            <person name="Lucas S."/>
            <person name="Pitluck S."/>
            <person name="Rosenblum E."/>
            <person name="Stajich J."/>
            <person name="Eisen M."/>
            <person name="Grigoriev I.V."/>
        </authorList>
    </citation>
    <scope>NUCLEOTIDE SEQUENCE [LARGE SCALE GENOMIC DNA]</scope>
    <source>
        <strain evidence="13">JAM81 / FGSC 10211</strain>
    </source>
</reference>
<proteinExistence type="inferred from homology"/>
<dbReference type="Pfam" id="PF01545">
    <property type="entry name" value="Cation_efflux"/>
    <property type="match status" value="1"/>
</dbReference>
<evidence type="ECO:0000256" key="3">
    <source>
        <dbReference type="ARBA" id="ARBA00022448"/>
    </source>
</evidence>
<dbReference type="GO" id="GO:0016020">
    <property type="term" value="C:membrane"/>
    <property type="evidence" value="ECO:0007669"/>
    <property type="project" value="UniProtKB-SubCell"/>
</dbReference>
<organism evidence="12 13">
    <name type="scientific">Batrachochytrium dendrobatidis (strain JAM81 / FGSC 10211)</name>
    <name type="common">Frog chytrid fungus</name>
    <dbReference type="NCBI Taxonomy" id="684364"/>
    <lineage>
        <taxon>Eukaryota</taxon>
        <taxon>Fungi</taxon>
        <taxon>Fungi incertae sedis</taxon>
        <taxon>Chytridiomycota</taxon>
        <taxon>Chytridiomycota incertae sedis</taxon>
        <taxon>Chytridiomycetes</taxon>
        <taxon>Rhizophydiales</taxon>
        <taxon>Rhizophydiales incertae sedis</taxon>
        <taxon>Batrachochytrium</taxon>
    </lineage>
</organism>
<sequence>MNSKTVADALCLGNSRKFVSVNPLFPLHACFVSTIKKDSTTIFSTSKSMVLSSTVRTHVTAPITPLPEVKDSINSIQPSAIDTAQVVSSNPPTPIRTVEPITREEQAHDSAVLATVAYISQAAYIGEWKSRVKQLRREVTEVEHKNQRKHQLKGSQKVVLLAISSNLIMFFAKSYGAITSGSASMYSEALHSLADVLNESLLMLGISRSLRQPDTEHPYGFLSENICMMQTGVFFLGGGVSLYHGINGLFVNDHVLGDPTIALYILGASLSFDLVTMAFAYRQIASSARQASTTFWSYLVKGGDPTSVQVFLEDCSSVTDSLGSITIGILLSAVATFLIKRNISGLVERSMHPAKEASIIGLLEADSIVTSVHDVKSTSIGPEWARFKAEILFNGEEVARKYIASNPVRIKTDLETLRALNTDAEIQEWMTKHSARVVASLGTEVDRIELEIKEAMLVSVLIASIPTTIASTLSKTTLNTTLPLDAPETLIDYLSIYQTTFKSSPILGSLFLCLALIFLFVALASTAELFFCPNLSSIATLLGMPESVSGVTLAALGNGAGDLFATFAAFRTDKIPLALGELYGAATFISFLIAGLVCIIRPSKLPRRPFVRDVIAFIGAAILVNVFVVSGEIDLIKGCALVGYYLLYVLVVIVGVWISQRKMHEMSSHASSVRALIQESTPQLGDLDDNTSTTENRSLLIAEFPDTRLSNMSLVEEADFDADFFLPHLRIQKLASTYFLSNRSRSPTHEHNFSDSNHISSSDTLSNAYRPPRRQASEDEVLSYAPVVTPPDRYDCITTFLKSTLMLAVPVVTKWHRMTVLHRLHSIVASPLVLILTLTAPVVHEQYLDGYMCISDSLLEQRESLLMDTEADMEDGHIHVLDQEEKMIPGLVMTQMFFLPMVLCLYFEVNVVIVEDSVYIPVWGVSIIFGIVLSALTWWMVIPRISSRWILVFLAVMGFGVSMLFVATVSNELIGLLEAIGVLSGLSPTILGLTLFALGNSIGELVTNIQIARMGYPTMAIGACYGGPMLSE</sequence>
<feature type="transmembrane region" description="Helical" evidence="9">
    <location>
        <begin position="610"/>
        <end position="629"/>
    </location>
</feature>
<dbReference type="RefSeq" id="XP_006680469.1">
    <property type="nucleotide sequence ID" value="XM_006680406.1"/>
</dbReference>
<gene>
    <name evidence="12" type="ORF">BATDEDRAFT_89993</name>
</gene>
<evidence type="ECO:0000256" key="4">
    <source>
        <dbReference type="ARBA" id="ARBA00022692"/>
    </source>
</evidence>
<evidence type="ECO:0000259" key="10">
    <source>
        <dbReference type="Pfam" id="PF01545"/>
    </source>
</evidence>
<feature type="transmembrane region" description="Helical" evidence="9">
    <location>
        <begin position="973"/>
        <end position="998"/>
    </location>
</feature>
<dbReference type="GO" id="GO:0008324">
    <property type="term" value="F:monoatomic cation transmembrane transporter activity"/>
    <property type="evidence" value="ECO:0007669"/>
    <property type="project" value="InterPro"/>
</dbReference>
<dbReference type="Proteomes" id="UP000007241">
    <property type="component" value="Unassembled WGS sequence"/>
</dbReference>
<feature type="domain" description="Sodium/calcium exchanger membrane region" evidence="11">
    <location>
        <begin position="955"/>
        <end position="1030"/>
    </location>
</feature>
<dbReference type="GO" id="GO:0006882">
    <property type="term" value="P:intracellular zinc ion homeostasis"/>
    <property type="evidence" value="ECO:0000318"/>
    <property type="project" value="GO_Central"/>
</dbReference>
<dbReference type="EMBL" id="GL882887">
    <property type="protein sequence ID" value="EGF78824.1"/>
    <property type="molecule type" value="Genomic_DNA"/>
</dbReference>
<keyword evidence="3" id="KW-0813">Transport</keyword>
<evidence type="ECO:0000256" key="1">
    <source>
        <dbReference type="ARBA" id="ARBA00004141"/>
    </source>
</evidence>
<dbReference type="InterPro" id="IPR058533">
    <property type="entry name" value="Cation_efflux_TM"/>
</dbReference>
<keyword evidence="7" id="KW-0175">Coiled coil</keyword>
<name>F4P6P2_BATDJ</name>
<dbReference type="HOGENOM" id="CLU_294050_0_0_1"/>
<dbReference type="Gene3D" id="1.20.1510.10">
    <property type="entry name" value="Cation efflux protein transmembrane domain"/>
    <property type="match status" value="1"/>
</dbReference>
<feature type="transmembrane region" description="Helical" evidence="9">
    <location>
        <begin position="949"/>
        <end position="967"/>
    </location>
</feature>
<dbReference type="InterPro" id="IPR004837">
    <property type="entry name" value="NaCa_Exmemb"/>
</dbReference>
<evidence type="ECO:0000313" key="13">
    <source>
        <dbReference type="Proteomes" id="UP000007241"/>
    </source>
</evidence>
<evidence type="ECO:0000313" key="12">
    <source>
        <dbReference type="EMBL" id="EGF78824.1"/>
    </source>
</evidence>
<evidence type="ECO:0000256" key="5">
    <source>
        <dbReference type="ARBA" id="ARBA00022989"/>
    </source>
</evidence>
<comment type="subcellular location">
    <subcellularLocation>
        <location evidence="1">Membrane</location>
        <topology evidence="1">Multi-pass membrane protein</topology>
    </subcellularLocation>
</comment>
<feature type="transmembrane region" description="Helical" evidence="9">
    <location>
        <begin position="226"/>
        <end position="246"/>
    </location>
</feature>
<dbReference type="FunCoup" id="F4P6P2">
    <property type="interactions" value="32"/>
</dbReference>
<accession>F4P6P2</accession>
<dbReference type="InParanoid" id="F4P6P2"/>
<dbReference type="InterPro" id="IPR040177">
    <property type="entry name" value="SLC30A9"/>
</dbReference>
<feature type="transmembrane region" description="Helical" evidence="9">
    <location>
        <begin position="158"/>
        <end position="177"/>
    </location>
</feature>
<dbReference type="STRING" id="684364.F4P6P2"/>
<feature type="domain" description="Cation efflux protein transmembrane" evidence="10">
    <location>
        <begin position="159"/>
        <end position="346"/>
    </location>
</feature>
<keyword evidence="13" id="KW-1185">Reference proteome</keyword>
<evidence type="ECO:0000256" key="6">
    <source>
        <dbReference type="ARBA" id="ARBA00023136"/>
    </source>
</evidence>
<feature type="transmembrane region" description="Helical" evidence="9">
    <location>
        <begin position="582"/>
        <end position="603"/>
    </location>
</feature>
<dbReference type="PANTHER" id="PTHR13414:SF9">
    <property type="entry name" value="PROTON-COUPLED ZINC ANTIPORTER SLC30A9, MITOCHONDRIAL"/>
    <property type="match status" value="1"/>
</dbReference>
<feature type="transmembrane region" description="Helical" evidence="9">
    <location>
        <begin position="896"/>
        <end position="914"/>
    </location>
</feature>
<feature type="transmembrane region" description="Helical" evidence="9">
    <location>
        <begin position="635"/>
        <end position="658"/>
    </location>
</feature>
<dbReference type="Gene3D" id="1.20.1420.30">
    <property type="entry name" value="NCX, central ion-binding region"/>
    <property type="match status" value="2"/>
</dbReference>
<feature type="compositionally biased region" description="Polar residues" evidence="8">
    <location>
        <begin position="754"/>
        <end position="767"/>
    </location>
</feature>
<feature type="transmembrane region" description="Helical" evidence="9">
    <location>
        <begin position="506"/>
        <end position="531"/>
    </location>
</feature>
<dbReference type="SUPFAM" id="SSF161111">
    <property type="entry name" value="Cation efflux protein transmembrane domain-like"/>
    <property type="match status" value="1"/>
</dbReference>
<evidence type="ECO:0000256" key="7">
    <source>
        <dbReference type="SAM" id="Coils"/>
    </source>
</evidence>
<protein>
    <submittedName>
        <fullName evidence="12">Uncharacterized protein</fullName>
    </submittedName>
</protein>
<evidence type="ECO:0000256" key="9">
    <source>
        <dbReference type="SAM" id="Phobius"/>
    </source>
</evidence>
<comment type="similarity">
    <text evidence="2">Belongs to the Ca(2+):cation antiporter (CaCA) (TC 2.A.19) family.</text>
</comment>
<dbReference type="Pfam" id="PF01699">
    <property type="entry name" value="Na_Ca_ex"/>
    <property type="match status" value="2"/>
</dbReference>
<dbReference type="GeneID" id="18243716"/>
<dbReference type="PANTHER" id="PTHR13414">
    <property type="entry name" value="HUEL-CATION TRANSPORTER"/>
    <property type="match status" value="1"/>
</dbReference>
<evidence type="ECO:0000256" key="2">
    <source>
        <dbReference type="ARBA" id="ARBA00008170"/>
    </source>
</evidence>
<dbReference type="InterPro" id="IPR027469">
    <property type="entry name" value="Cation_efflux_TMD_sf"/>
</dbReference>
<feature type="coiled-coil region" evidence="7">
    <location>
        <begin position="125"/>
        <end position="152"/>
    </location>
</feature>
<feature type="domain" description="Sodium/calcium exchanger membrane region" evidence="11">
    <location>
        <begin position="514"/>
        <end position="653"/>
    </location>
</feature>
<dbReference type="InterPro" id="IPR044880">
    <property type="entry name" value="NCX_ion-bd_dom_sf"/>
</dbReference>
<feature type="transmembrane region" description="Helical" evidence="9">
    <location>
        <begin position="920"/>
        <end position="942"/>
    </location>
</feature>